<feature type="domain" description="FAD dependent oxidoreductase" evidence="3">
    <location>
        <begin position="13"/>
        <end position="350"/>
    </location>
</feature>
<dbReference type="PANTHER" id="PTHR13847">
    <property type="entry name" value="SARCOSINE DEHYDROGENASE-RELATED"/>
    <property type="match status" value="1"/>
</dbReference>
<reference evidence="4" key="1">
    <citation type="submission" date="2023-07" db="EMBL/GenBank/DDBJ databases">
        <title>Sorghum-associated microbial communities from plants grown in Nebraska, USA.</title>
        <authorList>
            <person name="Schachtman D."/>
        </authorList>
    </citation>
    <scope>NUCLEOTIDE SEQUENCE</scope>
    <source>
        <strain evidence="4">3432</strain>
    </source>
</reference>
<name>A0AAW8M7P6_9PSED</name>
<evidence type="ECO:0000313" key="5">
    <source>
        <dbReference type="Proteomes" id="UP001252613"/>
    </source>
</evidence>
<feature type="transmembrane region" description="Helical" evidence="2">
    <location>
        <begin position="12"/>
        <end position="30"/>
    </location>
</feature>
<sequence>MSQDRHNPVQSEVIVIGGGLVGMAVAYGLACDGVDIQVLDQGDDAFRASRGNFGLVWVQGKGHDVPDYSRWTRSSATRWPALAQALMADSGIDVQLRQPGGFHMCFNDEELLERQSRLQALRDALGDYPFEMLDAAELKARLPLIGPAVIGASYTPQDGHVNPLKLLRALHASAQAKGVRLQGGVQVERIDCAPGEFRVSAGQRCFVAPRIVLAAGLGNAALARQVGLYAPVAPNRGQVLVSERVRPFLQYPTLNVRQTDEGTVQLGDSMEEVGFDDGTSTEVLAAIAKRGVTTFPLLRDVGLVRAWGALRVMSPDGLPIYQQSSAHPGAFVVTCHSGVTLAAAHALRIAPWIMGGPPPEELEVFSGDRFLTDKVFSHAH</sequence>
<dbReference type="SUPFAM" id="SSF54373">
    <property type="entry name" value="FAD-linked reductases, C-terminal domain"/>
    <property type="match status" value="1"/>
</dbReference>
<dbReference type="Gene3D" id="3.30.9.10">
    <property type="entry name" value="D-Amino Acid Oxidase, subunit A, domain 2"/>
    <property type="match status" value="1"/>
</dbReference>
<evidence type="ECO:0000256" key="2">
    <source>
        <dbReference type="SAM" id="Phobius"/>
    </source>
</evidence>
<dbReference type="PANTHER" id="PTHR13847:SF287">
    <property type="entry name" value="FAD-DEPENDENT OXIDOREDUCTASE DOMAIN-CONTAINING PROTEIN 1"/>
    <property type="match status" value="1"/>
</dbReference>
<dbReference type="Proteomes" id="UP001252613">
    <property type="component" value="Unassembled WGS sequence"/>
</dbReference>
<accession>A0AAW8M7P6</accession>
<keyword evidence="2" id="KW-1133">Transmembrane helix</keyword>
<organism evidence="4 5">
    <name type="scientific">Pseudomonas brassicacearum</name>
    <dbReference type="NCBI Taxonomy" id="930166"/>
    <lineage>
        <taxon>Bacteria</taxon>
        <taxon>Pseudomonadati</taxon>
        <taxon>Pseudomonadota</taxon>
        <taxon>Gammaproteobacteria</taxon>
        <taxon>Pseudomonadales</taxon>
        <taxon>Pseudomonadaceae</taxon>
        <taxon>Pseudomonas</taxon>
    </lineage>
</organism>
<proteinExistence type="predicted"/>
<dbReference type="Gene3D" id="3.50.50.60">
    <property type="entry name" value="FAD/NAD(P)-binding domain"/>
    <property type="match status" value="1"/>
</dbReference>
<dbReference type="AlphaFoldDB" id="A0AAW8M7P6"/>
<dbReference type="InterPro" id="IPR036188">
    <property type="entry name" value="FAD/NAD-bd_sf"/>
</dbReference>
<gene>
    <name evidence="4" type="ORF">J2W43_001957</name>
</gene>
<dbReference type="GO" id="GO:0005737">
    <property type="term" value="C:cytoplasm"/>
    <property type="evidence" value="ECO:0007669"/>
    <property type="project" value="TreeGrafter"/>
</dbReference>
<keyword evidence="2" id="KW-0472">Membrane</keyword>
<comment type="caution">
    <text evidence="4">The sequence shown here is derived from an EMBL/GenBank/DDBJ whole genome shotgun (WGS) entry which is preliminary data.</text>
</comment>
<dbReference type="SUPFAM" id="SSF51905">
    <property type="entry name" value="FAD/NAD(P)-binding domain"/>
    <property type="match status" value="1"/>
</dbReference>
<evidence type="ECO:0000313" key="4">
    <source>
        <dbReference type="EMBL" id="MDR6957976.1"/>
    </source>
</evidence>
<dbReference type="RefSeq" id="WP_310359408.1">
    <property type="nucleotide sequence ID" value="NZ_JAVDVC010000003.1"/>
</dbReference>
<dbReference type="GO" id="GO:0016491">
    <property type="term" value="F:oxidoreductase activity"/>
    <property type="evidence" value="ECO:0007669"/>
    <property type="project" value="UniProtKB-KW"/>
</dbReference>
<protein>
    <submittedName>
        <fullName evidence="4">Glycine/D-amino acid oxidase-like deaminating enzyme</fullName>
    </submittedName>
</protein>
<keyword evidence="1" id="KW-0560">Oxidoreductase</keyword>
<dbReference type="Pfam" id="PF01266">
    <property type="entry name" value="DAO"/>
    <property type="match status" value="1"/>
</dbReference>
<keyword evidence="2" id="KW-0812">Transmembrane</keyword>
<dbReference type="EMBL" id="JAVDVC010000003">
    <property type="protein sequence ID" value="MDR6957976.1"/>
    <property type="molecule type" value="Genomic_DNA"/>
</dbReference>
<dbReference type="InterPro" id="IPR006076">
    <property type="entry name" value="FAD-dep_OxRdtase"/>
</dbReference>
<evidence type="ECO:0000256" key="1">
    <source>
        <dbReference type="ARBA" id="ARBA00023002"/>
    </source>
</evidence>
<evidence type="ECO:0000259" key="3">
    <source>
        <dbReference type="Pfam" id="PF01266"/>
    </source>
</evidence>